<evidence type="ECO:0000313" key="2">
    <source>
        <dbReference type="Proteomes" id="UP000824200"/>
    </source>
</evidence>
<dbReference type="AlphaFoldDB" id="A0A9D1E3G2"/>
<dbReference type="InterPro" id="IPR052922">
    <property type="entry name" value="Cytidylate_Kinase-2"/>
</dbReference>
<dbReference type="PANTHER" id="PTHR37816">
    <property type="entry name" value="YALI0E33011P"/>
    <property type="match status" value="1"/>
</dbReference>
<gene>
    <name evidence="1" type="ORF">IAC95_02245</name>
</gene>
<dbReference type="EMBL" id="DVHL01000018">
    <property type="protein sequence ID" value="HIR65695.1"/>
    <property type="molecule type" value="Genomic_DNA"/>
</dbReference>
<dbReference type="Proteomes" id="UP000824200">
    <property type="component" value="Unassembled WGS sequence"/>
</dbReference>
<dbReference type="InterPro" id="IPR027417">
    <property type="entry name" value="P-loop_NTPase"/>
</dbReference>
<evidence type="ECO:0000313" key="1">
    <source>
        <dbReference type="EMBL" id="HIR65695.1"/>
    </source>
</evidence>
<sequence length="183" mass="21804">MKSNVFCLQDADFTRTAVIGCPGSGKTTFSNNLQEILHRRAIHLDKVLWAANWKMLDYEKRVEIHNNIICQDSWLIDGMWKSHLADRFKRATLVFFLDFRRSLCLYRAVKRRVRYSGKQREDIADGCLEKLDGYFLKYIWTFRKKVRPVILSLMEENPQIKVIRLTSPKEAQRFLRQLSQLYR</sequence>
<proteinExistence type="predicted"/>
<reference evidence="1" key="1">
    <citation type="submission" date="2020-10" db="EMBL/GenBank/DDBJ databases">
        <authorList>
            <person name="Gilroy R."/>
        </authorList>
    </citation>
    <scope>NUCLEOTIDE SEQUENCE</scope>
    <source>
        <strain evidence="1">CHK121-14286</strain>
    </source>
</reference>
<name>A0A9D1E3G2_9BACT</name>
<accession>A0A9D1E3G2</accession>
<comment type="caution">
    <text evidence="1">The sequence shown here is derived from an EMBL/GenBank/DDBJ whole genome shotgun (WGS) entry which is preliminary data.</text>
</comment>
<dbReference type="CDD" id="cd02019">
    <property type="entry name" value="NK"/>
    <property type="match status" value="1"/>
</dbReference>
<protein>
    <submittedName>
        <fullName evidence="1">ATP/GTP-binding protein</fullName>
    </submittedName>
</protein>
<dbReference type="PANTHER" id="PTHR37816:SF3">
    <property type="entry name" value="MODULATES DNA TOPOLOGY"/>
    <property type="match status" value="1"/>
</dbReference>
<reference evidence="1" key="2">
    <citation type="journal article" date="2021" name="PeerJ">
        <title>Extensive microbial diversity within the chicken gut microbiome revealed by metagenomics and culture.</title>
        <authorList>
            <person name="Gilroy R."/>
            <person name="Ravi A."/>
            <person name="Getino M."/>
            <person name="Pursley I."/>
            <person name="Horton D.L."/>
            <person name="Alikhan N.F."/>
            <person name="Baker D."/>
            <person name="Gharbi K."/>
            <person name="Hall N."/>
            <person name="Watson M."/>
            <person name="Adriaenssens E.M."/>
            <person name="Foster-Nyarko E."/>
            <person name="Jarju S."/>
            <person name="Secka A."/>
            <person name="Antonio M."/>
            <person name="Oren A."/>
            <person name="Chaudhuri R.R."/>
            <person name="La Ragione R."/>
            <person name="Hildebrand F."/>
            <person name="Pallen M.J."/>
        </authorList>
    </citation>
    <scope>NUCLEOTIDE SEQUENCE</scope>
    <source>
        <strain evidence="1">CHK121-14286</strain>
    </source>
</reference>
<dbReference type="Gene3D" id="3.40.50.300">
    <property type="entry name" value="P-loop containing nucleotide triphosphate hydrolases"/>
    <property type="match status" value="1"/>
</dbReference>
<organism evidence="1 2">
    <name type="scientific">Candidatus Fimimonas gallinarum</name>
    <dbReference type="NCBI Taxonomy" id="2840821"/>
    <lineage>
        <taxon>Bacteria</taxon>
        <taxon>Pseudomonadati</taxon>
        <taxon>Myxococcota</taxon>
        <taxon>Myxococcia</taxon>
        <taxon>Myxococcales</taxon>
        <taxon>Cystobacterineae</taxon>
        <taxon>Myxococcaceae</taxon>
        <taxon>Myxococcaceae incertae sedis</taxon>
        <taxon>Candidatus Fimimonas</taxon>
    </lineage>
</organism>
<dbReference type="SUPFAM" id="SSF52540">
    <property type="entry name" value="P-loop containing nucleoside triphosphate hydrolases"/>
    <property type="match status" value="1"/>
</dbReference>